<proteinExistence type="predicted"/>
<accession>A0A2T6ZL79</accession>
<sequence length="220" mass="24931">MAPVVVVATREWRKREGGRQAKTTAASWAEEVKLPYVWYISSASRTLTAEQSLIAPTAGAQDVSDGQPRLMYVSEEKTWPNFCSSFDIYREPNPPLDRFLFLLPLLVIADYGCRKYSVGNCRNSSFPKCYSCSSLGKRSAGNRFMLPRLVSVWVRKKEANRQKKEGAEGYQGGGMDWWEKLKWGCGNGEEGRVVGTLWGEYRSRVWLERGNRQPATGSRE</sequence>
<gene>
    <name evidence="1" type="ORF">B9Z19DRAFT_272541</name>
</gene>
<name>A0A2T6ZL79_TUBBO</name>
<comment type="caution">
    <text evidence="1">The sequence shown here is derived from an EMBL/GenBank/DDBJ whole genome shotgun (WGS) entry which is preliminary data.</text>
</comment>
<dbReference type="Proteomes" id="UP000244722">
    <property type="component" value="Unassembled WGS sequence"/>
</dbReference>
<dbReference type="EMBL" id="NESQ01000198">
    <property type="protein sequence ID" value="PUU76174.1"/>
    <property type="molecule type" value="Genomic_DNA"/>
</dbReference>
<protein>
    <submittedName>
        <fullName evidence="1">Uncharacterized protein</fullName>
    </submittedName>
</protein>
<reference evidence="1 2" key="1">
    <citation type="submission" date="2017-04" db="EMBL/GenBank/DDBJ databases">
        <title>Draft genome sequence of Tuber borchii Vittad., a whitish edible truffle.</title>
        <authorList>
            <consortium name="DOE Joint Genome Institute"/>
            <person name="Murat C."/>
            <person name="Kuo A."/>
            <person name="Barry K.W."/>
            <person name="Clum A."/>
            <person name="Dockter R.B."/>
            <person name="Fauchery L."/>
            <person name="Iotti M."/>
            <person name="Kohler A."/>
            <person name="Labutti K."/>
            <person name="Lindquist E.A."/>
            <person name="Lipzen A."/>
            <person name="Ohm R.A."/>
            <person name="Wang M."/>
            <person name="Grigoriev I.V."/>
            <person name="Zambonelli A."/>
            <person name="Martin F.M."/>
        </authorList>
    </citation>
    <scope>NUCLEOTIDE SEQUENCE [LARGE SCALE GENOMIC DNA]</scope>
    <source>
        <strain evidence="1 2">Tbo3840</strain>
    </source>
</reference>
<evidence type="ECO:0000313" key="1">
    <source>
        <dbReference type="EMBL" id="PUU76174.1"/>
    </source>
</evidence>
<organism evidence="1 2">
    <name type="scientific">Tuber borchii</name>
    <name type="common">White truffle</name>
    <dbReference type="NCBI Taxonomy" id="42251"/>
    <lineage>
        <taxon>Eukaryota</taxon>
        <taxon>Fungi</taxon>
        <taxon>Dikarya</taxon>
        <taxon>Ascomycota</taxon>
        <taxon>Pezizomycotina</taxon>
        <taxon>Pezizomycetes</taxon>
        <taxon>Pezizales</taxon>
        <taxon>Tuberaceae</taxon>
        <taxon>Tuber</taxon>
    </lineage>
</organism>
<evidence type="ECO:0000313" key="2">
    <source>
        <dbReference type="Proteomes" id="UP000244722"/>
    </source>
</evidence>
<dbReference type="AlphaFoldDB" id="A0A2T6ZL79"/>
<keyword evidence="2" id="KW-1185">Reference proteome</keyword>